<sequence>MFERKETAVEIHETVFPFCENQEEILILNRSFAMQKRDLSNLVGKNDGKGEKAVHIHMNLKISVPSYM</sequence>
<accession>A0AAN9LXH3</accession>
<dbReference type="EMBL" id="JAYMYQ010000003">
    <property type="protein sequence ID" value="KAK7343646.1"/>
    <property type="molecule type" value="Genomic_DNA"/>
</dbReference>
<name>A0AAN9LXH3_CANGL</name>
<comment type="caution">
    <text evidence="1">The sequence shown here is derived from an EMBL/GenBank/DDBJ whole genome shotgun (WGS) entry which is preliminary data.</text>
</comment>
<reference evidence="1 2" key="1">
    <citation type="submission" date="2024-01" db="EMBL/GenBank/DDBJ databases">
        <title>The genomes of 5 underutilized Papilionoideae crops provide insights into root nodulation and disease resistanc.</title>
        <authorList>
            <person name="Jiang F."/>
        </authorList>
    </citation>
    <scope>NUCLEOTIDE SEQUENCE [LARGE SCALE GENOMIC DNA]</scope>
    <source>
        <strain evidence="1">LVBAO_FW01</strain>
        <tissue evidence="1">Leaves</tissue>
    </source>
</reference>
<keyword evidence="2" id="KW-1185">Reference proteome</keyword>
<organism evidence="1 2">
    <name type="scientific">Canavalia gladiata</name>
    <name type="common">Sword bean</name>
    <name type="synonym">Dolichos gladiatus</name>
    <dbReference type="NCBI Taxonomy" id="3824"/>
    <lineage>
        <taxon>Eukaryota</taxon>
        <taxon>Viridiplantae</taxon>
        <taxon>Streptophyta</taxon>
        <taxon>Embryophyta</taxon>
        <taxon>Tracheophyta</taxon>
        <taxon>Spermatophyta</taxon>
        <taxon>Magnoliopsida</taxon>
        <taxon>eudicotyledons</taxon>
        <taxon>Gunneridae</taxon>
        <taxon>Pentapetalae</taxon>
        <taxon>rosids</taxon>
        <taxon>fabids</taxon>
        <taxon>Fabales</taxon>
        <taxon>Fabaceae</taxon>
        <taxon>Papilionoideae</taxon>
        <taxon>50 kb inversion clade</taxon>
        <taxon>NPAAA clade</taxon>
        <taxon>indigoferoid/millettioid clade</taxon>
        <taxon>Phaseoleae</taxon>
        <taxon>Canavalia</taxon>
    </lineage>
</organism>
<evidence type="ECO:0000313" key="1">
    <source>
        <dbReference type="EMBL" id="KAK7343646.1"/>
    </source>
</evidence>
<dbReference type="Proteomes" id="UP001367508">
    <property type="component" value="Unassembled WGS sequence"/>
</dbReference>
<dbReference type="AlphaFoldDB" id="A0AAN9LXH3"/>
<gene>
    <name evidence="1" type="ORF">VNO77_12554</name>
</gene>
<proteinExistence type="predicted"/>
<evidence type="ECO:0000313" key="2">
    <source>
        <dbReference type="Proteomes" id="UP001367508"/>
    </source>
</evidence>
<protein>
    <submittedName>
        <fullName evidence="1">Uncharacterized protein</fullName>
    </submittedName>
</protein>